<dbReference type="RefSeq" id="WP_207702578.1">
    <property type="nucleotide sequence ID" value="NZ_JAFREL020000003.1"/>
</dbReference>
<evidence type="ECO:0000313" key="2">
    <source>
        <dbReference type="EMBL" id="MEO1771843.1"/>
    </source>
</evidence>
<sequence>MLQTKQKINSLTVLTLFATFLMGFIDAYTFIEKDGVFVSAQTGNMVAFSSKLFTGHFAQAAGHIAVFVGFAIGAFCGEWLVEKVSGAVRRKYQMKLLLQSAVLLVFAIFQQQLNDSFMVFLLGGLAGFELTLFRKVGVATFNDGIMTGNTKNLMSNLYRWLFEKDKAARKEFSDIGFAILVFILGVGFGSLIVLLNASFALWCALILTLLFFGWVTVTNVEMD</sequence>
<feature type="transmembrane region" description="Helical" evidence="1">
    <location>
        <begin position="12"/>
        <end position="31"/>
    </location>
</feature>
<dbReference type="Proteomes" id="UP000664357">
    <property type="component" value="Unassembled WGS sequence"/>
</dbReference>
<dbReference type="Pfam" id="PF06912">
    <property type="entry name" value="DUF1275"/>
    <property type="match status" value="1"/>
</dbReference>
<evidence type="ECO:0000313" key="3">
    <source>
        <dbReference type="Proteomes" id="UP000664357"/>
    </source>
</evidence>
<evidence type="ECO:0008006" key="4">
    <source>
        <dbReference type="Google" id="ProtNLM"/>
    </source>
</evidence>
<keyword evidence="3" id="KW-1185">Reference proteome</keyword>
<protein>
    <recommendedName>
        <fullName evidence="4">DUF1275 domain-containing protein</fullName>
    </recommendedName>
</protein>
<reference evidence="2 3" key="1">
    <citation type="submission" date="2024-02" db="EMBL/GenBank/DDBJ databases">
        <title>The Genome Sequence of Enterococcus sp. DIV0159.</title>
        <authorList>
            <person name="Earl A."/>
            <person name="Manson A."/>
            <person name="Gilmore M."/>
            <person name="Sanders J."/>
            <person name="Shea T."/>
            <person name="Howe W."/>
            <person name="Livny J."/>
            <person name="Cuomo C."/>
            <person name="Neafsey D."/>
            <person name="Birren B."/>
        </authorList>
    </citation>
    <scope>NUCLEOTIDE SEQUENCE [LARGE SCALE GENOMIC DNA]</scope>
    <source>
        <strain evidence="2 3">665A</strain>
    </source>
</reference>
<feature type="transmembrane region" description="Helical" evidence="1">
    <location>
        <begin position="116"/>
        <end position="133"/>
    </location>
</feature>
<keyword evidence="1" id="KW-1133">Transmembrane helix</keyword>
<name>A0ABV0EW96_9ENTE</name>
<dbReference type="EMBL" id="JAFREL020000003">
    <property type="protein sequence ID" value="MEO1771843.1"/>
    <property type="molecule type" value="Genomic_DNA"/>
</dbReference>
<evidence type="ECO:0000256" key="1">
    <source>
        <dbReference type="SAM" id="Phobius"/>
    </source>
</evidence>
<accession>A0ABV0EW96</accession>
<keyword evidence="1" id="KW-0472">Membrane</keyword>
<organism evidence="2 3">
    <name type="scientific">Candidatus Enterococcus ferrettii</name>
    <dbReference type="NCBI Taxonomy" id="2815324"/>
    <lineage>
        <taxon>Bacteria</taxon>
        <taxon>Bacillati</taxon>
        <taxon>Bacillota</taxon>
        <taxon>Bacilli</taxon>
        <taxon>Lactobacillales</taxon>
        <taxon>Enterococcaceae</taxon>
        <taxon>Enterococcus</taxon>
    </lineage>
</organism>
<feature type="transmembrane region" description="Helical" evidence="1">
    <location>
        <begin position="92"/>
        <end position="110"/>
    </location>
</feature>
<comment type="caution">
    <text evidence="2">The sequence shown here is derived from an EMBL/GenBank/DDBJ whole genome shotgun (WGS) entry which is preliminary data.</text>
</comment>
<gene>
    <name evidence="2" type="ORF">JZO67_003825</name>
</gene>
<dbReference type="PANTHER" id="PTHR37314">
    <property type="entry name" value="SLR0142 PROTEIN"/>
    <property type="match status" value="1"/>
</dbReference>
<dbReference type="PANTHER" id="PTHR37314:SF4">
    <property type="entry name" value="UPF0700 TRANSMEMBRANE PROTEIN YOAK"/>
    <property type="match status" value="1"/>
</dbReference>
<proteinExistence type="predicted"/>
<feature type="transmembrane region" description="Helical" evidence="1">
    <location>
        <begin position="199"/>
        <end position="217"/>
    </location>
</feature>
<feature type="transmembrane region" description="Helical" evidence="1">
    <location>
        <begin position="60"/>
        <end position="80"/>
    </location>
</feature>
<keyword evidence="1" id="KW-0812">Transmembrane</keyword>
<feature type="transmembrane region" description="Helical" evidence="1">
    <location>
        <begin position="175"/>
        <end position="193"/>
    </location>
</feature>
<dbReference type="InterPro" id="IPR010699">
    <property type="entry name" value="DUF1275"/>
</dbReference>